<accession>A0ACB6QQ09</accession>
<evidence type="ECO:0000313" key="1">
    <source>
        <dbReference type="EMBL" id="KAF2469068.1"/>
    </source>
</evidence>
<sequence>MGNALKDQIGLRQQDSHAYTASYDAEWTMGPMLLGGCVAAVLYSTAHAHFTTTLASQKQPDVQTLHIEFFRPCTPEPSAIKVTDLKIGKGSCFIQLDLSQNGEPRCTALATSTDFTVPFGPTAKANVPFLPALPPGPDLKKVEAYEPDENWLPSKTIGELLPFLKRMTFLYPVNGQPTPGIIDYWCAFDRPERFDGAHLAMLCDMAPSTSDTLLRTEGVFDAHKIYRIKKETAEKTPGKPAILRNSLKEAAKARIWNTTLTMDLQFKRRLPEQEMMWTFTRVITKMLDGGRMDLDFTICDEELVPICLARQIMLVIDARRRFKKVDKGEASKL</sequence>
<evidence type="ECO:0000313" key="2">
    <source>
        <dbReference type="Proteomes" id="UP000799755"/>
    </source>
</evidence>
<organism evidence="1 2">
    <name type="scientific">Lindgomyces ingoldianus</name>
    <dbReference type="NCBI Taxonomy" id="673940"/>
    <lineage>
        <taxon>Eukaryota</taxon>
        <taxon>Fungi</taxon>
        <taxon>Dikarya</taxon>
        <taxon>Ascomycota</taxon>
        <taxon>Pezizomycotina</taxon>
        <taxon>Dothideomycetes</taxon>
        <taxon>Pleosporomycetidae</taxon>
        <taxon>Pleosporales</taxon>
        <taxon>Lindgomycetaceae</taxon>
        <taxon>Lindgomyces</taxon>
    </lineage>
</organism>
<protein>
    <submittedName>
        <fullName evidence="1">Thioesterase family protein</fullName>
    </submittedName>
</protein>
<gene>
    <name evidence="1" type="ORF">BDR25DRAFT_289258</name>
</gene>
<reference evidence="1" key="1">
    <citation type="journal article" date="2020" name="Stud. Mycol.">
        <title>101 Dothideomycetes genomes: a test case for predicting lifestyles and emergence of pathogens.</title>
        <authorList>
            <person name="Haridas S."/>
            <person name="Albert R."/>
            <person name="Binder M."/>
            <person name="Bloem J."/>
            <person name="Labutti K."/>
            <person name="Salamov A."/>
            <person name="Andreopoulos B."/>
            <person name="Baker S."/>
            <person name="Barry K."/>
            <person name="Bills G."/>
            <person name="Bluhm B."/>
            <person name="Cannon C."/>
            <person name="Castanera R."/>
            <person name="Culley D."/>
            <person name="Daum C."/>
            <person name="Ezra D."/>
            <person name="Gonzalez J."/>
            <person name="Henrissat B."/>
            <person name="Kuo A."/>
            <person name="Liang C."/>
            <person name="Lipzen A."/>
            <person name="Lutzoni F."/>
            <person name="Magnuson J."/>
            <person name="Mondo S."/>
            <person name="Nolan M."/>
            <person name="Ohm R."/>
            <person name="Pangilinan J."/>
            <person name="Park H.-J."/>
            <person name="Ramirez L."/>
            <person name="Alfaro M."/>
            <person name="Sun H."/>
            <person name="Tritt A."/>
            <person name="Yoshinaga Y."/>
            <person name="Zwiers L.-H."/>
            <person name="Turgeon B."/>
            <person name="Goodwin S."/>
            <person name="Spatafora J."/>
            <person name="Crous P."/>
            <person name="Grigoriev I."/>
        </authorList>
    </citation>
    <scope>NUCLEOTIDE SEQUENCE</scope>
    <source>
        <strain evidence="1">ATCC 200398</strain>
    </source>
</reference>
<name>A0ACB6QQ09_9PLEO</name>
<dbReference type="EMBL" id="MU003513">
    <property type="protein sequence ID" value="KAF2469068.1"/>
    <property type="molecule type" value="Genomic_DNA"/>
</dbReference>
<keyword evidence="2" id="KW-1185">Reference proteome</keyword>
<proteinExistence type="predicted"/>
<comment type="caution">
    <text evidence="1">The sequence shown here is derived from an EMBL/GenBank/DDBJ whole genome shotgun (WGS) entry which is preliminary data.</text>
</comment>
<dbReference type="Proteomes" id="UP000799755">
    <property type="component" value="Unassembled WGS sequence"/>
</dbReference>